<dbReference type="SMART" id="SM00298">
    <property type="entry name" value="CHROMO"/>
    <property type="match status" value="1"/>
</dbReference>
<dbReference type="GO" id="GO:0006259">
    <property type="term" value="P:DNA metabolic process"/>
    <property type="evidence" value="ECO:0007669"/>
    <property type="project" value="UniProtKB-ARBA"/>
</dbReference>
<dbReference type="SUPFAM" id="SSF56672">
    <property type="entry name" value="DNA/RNA polymerases"/>
    <property type="match status" value="1"/>
</dbReference>
<dbReference type="InterPro" id="IPR001584">
    <property type="entry name" value="Integrase_cat-core"/>
</dbReference>
<evidence type="ECO:0000313" key="7">
    <source>
        <dbReference type="Proteomes" id="UP001529510"/>
    </source>
</evidence>
<dbReference type="CDD" id="cd09274">
    <property type="entry name" value="RNase_HI_RT_Ty3"/>
    <property type="match status" value="1"/>
</dbReference>
<dbReference type="EMBL" id="JAMKFB020000831">
    <property type="protein sequence ID" value="KAL0147106.1"/>
    <property type="molecule type" value="Genomic_DNA"/>
</dbReference>
<evidence type="ECO:0000256" key="1">
    <source>
        <dbReference type="ARBA" id="ARBA00004123"/>
    </source>
</evidence>
<organism evidence="6 7">
    <name type="scientific">Cirrhinus mrigala</name>
    <name type="common">Mrigala</name>
    <dbReference type="NCBI Taxonomy" id="683832"/>
    <lineage>
        <taxon>Eukaryota</taxon>
        <taxon>Metazoa</taxon>
        <taxon>Chordata</taxon>
        <taxon>Craniata</taxon>
        <taxon>Vertebrata</taxon>
        <taxon>Euteleostomi</taxon>
        <taxon>Actinopterygii</taxon>
        <taxon>Neopterygii</taxon>
        <taxon>Teleostei</taxon>
        <taxon>Ostariophysi</taxon>
        <taxon>Cypriniformes</taxon>
        <taxon>Cyprinidae</taxon>
        <taxon>Labeoninae</taxon>
        <taxon>Labeonini</taxon>
        <taxon>Cirrhinus</taxon>
    </lineage>
</organism>
<dbReference type="InterPro" id="IPR000953">
    <property type="entry name" value="Chromo/chromo_shadow_dom"/>
</dbReference>
<evidence type="ECO:0000313" key="6">
    <source>
        <dbReference type="EMBL" id="KAL0147106.1"/>
    </source>
</evidence>
<dbReference type="Pfam" id="PF24626">
    <property type="entry name" value="SH3_Tf2-1"/>
    <property type="match status" value="1"/>
</dbReference>
<dbReference type="SUPFAM" id="SSF53098">
    <property type="entry name" value="Ribonuclease H-like"/>
    <property type="match status" value="1"/>
</dbReference>
<feature type="domain" description="Chromo" evidence="4">
    <location>
        <begin position="469"/>
        <end position="527"/>
    </location>
</feature>
<dbReference type="SUPFAM" id="SSF54160">
    <property type="entry name" value="Chromo domain-like"/>
    <property type="match status" value="1"/>
</dbReference>
<dbReference type="Gene3D" id="3.30.420.10">
    <property type="entry name" value="Ribonuclease H-like superfamily/Ribonuclease H"/>
    <property type="match status" value="1"/>
</dbReference>
<dbReference type="GO" id="GO:0005634">
    <property type="term" value="C:nucleus"/>
    <property type="evidence" value="ECO:0007669"/>
    <property type="project" value="UniProtKB-SubCell"/>
</dbReference>
<proteinExistence type="predicted"/>
<dbReference type="PROSITE" id="PS50013">
    <property type="entry name" value="CHROMO_2"/>
    <property type="match status" value="1"/>
</dbReference>
<dbReference type="InterPro" id="IPR050951">
    <property type="entry name" value="Retrovirus_Pol_polyprotein"/>
</dbReference>
<dbReference type="AlphaFoldDB" id="A0ABD0MF49"/>
<accession>A0ABD0MF49</accession>
<dbReference type="GO" id="GO:0003824">
    <property type="term" value="F:catalytic activity"/>
    <property type="evidence" value="ECO:0007669"/>
    <property type="project" value="UniProtKB-KW"/>
</dbReference>
<gene>
    <name evidence="6" type="ORF">M9458_057630</name>
</gene>
<dbReference type="PANTHER" id="PTHR37984:SF5">
    <property type="entry name" value="PROTEIN NYNRIN-LIKE"/>
    <property type="match status" value="1"/>
</dbReference>
<dbReference type="Pfam" id="PF00665">
    <property type="entry name" value="rve"/>
    <property type="match status" value="1"/>
</dbReference>
<dbReference type="InterPro" id="IPR016197">
    <property type="entry name" value="Chromo-like_dom_sf"/>
</dbReference>
<dbReference type="FunFam" id="3.10.20.370:FF:000003">
    <property type="entry name" value="Transposon Tf2-6 polyprotein"/>
    <property type="match status" value="1"/>
</dbReference>
<dbReference type="InterPro" id="IPR023780">
    <property type="entry name" value="Chromo_domain"/>
</dbReference>
<dbReference type="Pfam" id="PF00385">
    <property type="entry name" value="Chromo"/>
    <property type="match status" value="1"/>
</dbReference>
<dbReference type="InterPro" id="IPR036397">
    <property type="entry name" value="RNaseH_sf"/>
</dbReference>
<dbReference type="Proteomes" id="UP001529510">
    <property type="component" value="Unassembled WGS sequence"/>
</dbReference>
<dbReference type="Gene3D" id="3.10.20.370">
    <property type="match status" value="1"/>
</dbReference>
<dbReference type="InterPro" id="IPR056924">
    <property type="entry name" value="SH3_Tf2-1"/>
</dbReference>
<dbReference type="InterPro" id="IPR041577">
    <property type="entry name" value="RT_RNaseH_2"/>
</dbReference>
<dbReference type="Gene3D" id="2.40.50.40">
    <property type="match status" value="1"/>
</dbReference>
<dbReference type="PROSITE" id="PS50994">
    <property type="entry name" value="INTEGRASE"/>
    <property type="match status" value="1"/>
</dbReference>
<keyword evidence="7" id="KW-1185">Reference proteome</keyword>
<dbReference type="InterPro" id="IPR012337">
    <property type="entry name" value="RNaseH-like_sf"/>
</dbReference>
<dbReference type="Pfam" id="PF17919">
    <property type="entry name" value="RT_RNaseH_2"/>
    <property type="match status" value="1"/>
</dbReference>
<comment type="subcellular location">
    <subcellularLocation>
        <location evidence="1">Nucleus</location>
    </subcellularLocation>
</comment>
<evidence type="ECO:0000259" key="5">
    <source>
        <dbReference type="PROSITE" id="PS50994"/>
    </source>
</evidence>
<feature type="region of interest" description="Disordered" evidence="3">
    <location>
        <begin position="514"/>
        <end position="550"/>
    </location>
</feature>
<feature type="compositionally biased region" description="Basic residues" evidence="3">
    <location>
        <begin position="525"/>
        <end position="541"/>
    </location>
</feature>
<keyword evidence="2" id="KW-0511">Multifunctional enzyme</keyword>
<sequence length="648" mass="73650">MTKGGVNRLIWSHAANKAFHDLKERFSSAPILHHPNPELKFIVEIDASSTGIEAVLSQHHGNPPKLFPCAYFSRKLNQAEQNYDVGNRELLAMKAAFEEWRHWLEGATLPFTVLTDHHNLEYLCSAKRLNHRQARSMTIPALDIPVSRPLSNFSPTNSGGRHFVPTPIAYIKNCVTCNISKLSKQLPAGLLQPLPIPQRPWSHIPIDFVTHLPTSNGFTTILTVIDRFSKSCHLIPLTKLPTALETAEALCEYVFCFYGLLDDIVSDRGPQFTLHLWSAFFKFLNINISLTSGYHPESNGQTERLNQDTTCTTHAELPTQTIHWTYTLPMREPSSLPAVNEWLRRSEATWDIAHTHFQHAIRRQKEQADCHHRPNHEFPPGSWVWLSTRDLRLRLPCRKLSPRYVGPFKLIKQITPISYRLALPSQYRISPTFHVSLLKAAGAPRGVDDLDEAQIQSPPPLIIDGKEAYRVHEILDSRCRGSILQYLVDWEGYGPEERLWVNAKDILEPTLVTDFHSTHPDRPAPRSRGRPRRHQLAHVRTRSQGGGSVTNPASVVPPHVLYYSVGLLCIDPGLFLFTRLYYYSAFVSPVIHLFAVYRPCLFYCAYSIKTLHMDPNSADPVQGEKDKMSFRASIKDNKPSLLTIAHQD</sequence>
<evidence type="ECO:0000256" key="2">
    <source>
        <dbReference type="ARBA" id="ARBA00023268"/>
    </source>
</evidence>
<feature type="domain" description="Integrase catalytic" evidence="5">
    <location>
        <begin position="196"/>
        <end position="307"/>
    </location>
</feature>
<name>A0ABD0MF49_CIRMR</name>
<comment type="caution">
    <text evidence="6">The sequence shown here is derived from an EMBL/GenBank/DDBJ whole genome shotgun (WGS) entry which is preliminary data.</text>
</comment>
<evidence type="ECO:0000256" key="3">
    <source>
        <dbReference type="SAM" id="MobiDB-lite"/>
    </source>
</evidence>
<protein>
    <submittedName>
        <fullName evidence="6">Uncharacterized protein</fullName>
    </submittedName>
</protein>
<evidence type="ECO:0000259" key="4">
    <source>
        <dbReference type="PROSITE" id="PS50013"/>
    </source>
</evidence>
<reference evidence="6 7" key="1">
    <citation type="submission" date="2024-05" db="EMBL/GenBank/DDBJ databases">
        <title>Genome sequencing and assembly of Indian major carp, Cirrhinus mrigala (Hamilton, 1822).</title>
        <authorList>
            <person name="Mohindra V."/>
            <person name="Chowdhury L.M."/>
            <person name="Lal K."/>
            <person name="Jena J.K."/>
        </authorList>
    </citation>
    <scope>NUCLEOTIDE SEQUENCE [LARGE SCALE GENOMIC DNA]</scope>
    <source>
        <strain evidence="6">CM1030</strain>
        <tissue evidence="6">Blood</tissue>
    </source>
</reference>
<dbReference type="PANTHER" id="PTHR37984">
    <property type="entry name" value="PROTEIN CBG26694"/>
    <property type="match status" value="1"/>
</dbReference>
<dbReference type="InterPro" id="IPR043502">
    <property type="entry name" value="DNA/RNA_pol_sf"/>
</dbReference>